<organism evidence="2 3">
    <name type="scientific">Paxillus involutus ATCC 200175</name>
    <dbReference type="NCBI Taxonomy" id="664439"/>
    <lineage>
        <taxon>Eukaryota</taxon>
        <taxon>Fungi</taxon>
        <taxon>Dikarya</taxon>
        <taxon>Basidiomycota</taxon>
        <taxon>Agaricomycotina</taxon>
        <taxon>Agaricomycetes</taxon>
        <taxon>Agaricomycetidae</taxon>
        <taxon>Boletales</taxon>
        <taxon>Paxilineae</taxon>
        <taxon>Paxillaceae</taxon>
        <taxon>Paxillus</taxon>
    </lineage>
</organism>
<keyword evidence="3" id="KW-1185">Reference proteome</keyword>
<evidence type="ECO:0000256" key="1">
    <source>
        <dbReference type="SAM" id="MobiDB-lite"/>
    </source>
</evidence>
<protein>
    <submittedName>
        <fullName evidence="2">Uncharacterized protein</fullName>
    </submittedName>
</protein>
<evidence type="ECO:0000313" key="3">
    <source>
        <dbReference type="Proteomes" id="UP000053647"/>
    </source>
</evidence>
<feature type="region of interest" description="Disordered" evidence="1">
    <location>
        <begin position="1"/>
        <end position="29"/>
    </location>
</feature>
<dbReference type="AlphaFoldDB" id="A0A0C9T9E6"/>
<dbReference type="EMBL" id="KN821441">
    <property type="protein sequence ID" value="KIJ04872.1"/>
    <property type="molecule type" value="Genomic_DNA"/>
</dbReference>
<accession>A0A0C9T9E6</accession>
<feature type="compositionally biased region" description="Basic and acidic residues" evidence="1">
    <location>
        <begin position="1"/>
        <end position="20"/>
    </location>
</feature>
<evidence type="ECO:0000313" key="2">
    <source>
        <dbReference type="EMBL" id="KIJ04872.1"/>
    </source>
</evidence>
<gene>
    <name evidence="2" type="ORF">PAXINDRAFT_21839</name>
</gene>
<dbReference type="HOGENOM" id="CLU_2321077_0_0_1"/>
<dbReference type="OrthoDB" id="2690340at2759"/>
<name>A0A0C9T9E6_PAXIN</name>
<reference evidence="2 3" key="1">
    <citation type="submission" date="2014-06" db="EMBL/GenBank/DDBJ databases">
        <authorList>
            <consortium name="DOE Joint Genome Institute"/>
            <person name="Kuo A."/>
            <person name="Kohler A."/>
            <person name="Nagy L.G."/>
            <person name="Floudas D."/>
            <person name="Copeland A."/>
            <person name="Barry K.W."/>
            <person name="Cichocki N."/>
            <person name="Veneault-Fourrey C."/>
            <person name="LaButti K."/>
            <person name="Lindquist E.A."/>
            <person name="Lipzen A."/>
            <person name="Lundell T."/>
            <person name="Morin E."/>
            <person name="Murat C."/>
            <person name="Sun H."/>
            <person name="Tunlid A."/>
            <person name="Henrissat B."/>
            <person name="Grigoriev I.V."/>
            <person name="Hibbett D.S."/>
            <person name="Martin F."/>
            <person name="Nordberg H.P."/>
            <person name="Cantor M.N."/>
            <person name="Hua S.X."/>
        </authorList>
    </citation>
    <scope>NUCLEOTIDE SEQUENCE [LARGE SCALE GENOMIC DNA]</scope>
    <source>
        <strain evidence="2 3">ATCC 200175</strain>
    </source>
</reference>
<sequence length="99" mass="11094">MSSHLMDHSQEHPSHTENHSSQKKRQPKVERIRNALATVRDGKISFIDFLNQILDPSEKKFKHTAQPFTPSTIIALLSCISSSISSSMTLAVDRFFVAG</sequence>
<proteinExistence type="predicted"/>
<reference evidence="3" key="2">
    <citation type="submission" date="2015-01" db="EMBL/GenBank/DDBJ databases">
        <title>Evolutionary Origins and Diversification of the Mycorrhizal Mutualists.</title>
        <authorList>
            <consortium name="DOE Joint Genome Institute"/>
            <consortium name="Mycorrhizal Genomics Consortium"/>
            <person name="Kohler A."/>
            <person name="Kuo A."/>
            <person name="Nagy L.G."/>
            <person name="Floudas D."/>
            <person name="Copeland A."/>
            <person name="Barry K.W."/>
            <person name="Cichocki N."/>
            <person name="Veneault-Fourrey C."/>
            <person name="LaButti K."/>
            <person name="Lindquist E.A."/>
            <person name="Lipzen A."/>
            <person name="Lundell T."/>
            <person name="Morin E."/>
            <person name="Murat C."/>
            <person name="Riley R."/>
            <person name="Ohm R."/>
            <person name="Sun H."/>
            <person name="Tunlid A."/>
            <person name="Henrissat B."/>
            <person name="Grigoriev I.V."/>
            <person name="Hibbett D.S."/>
            <person name="Martin F."/>
        </authorList>
    </citation>
    <scope>NUCLEOTIDE SEQUENCE [LARGE SCALE GENOMIC DNA]</scope>
    <source>
        <strain evidence="3">ATCC 200175</strain>
    </source>
</reference>
<dbReference type="Proteomes" id="UP000053647">
    <property type="component" value="Unassembled WGS sequence"/>
</dbReference>